<comment type="function">
    <text evidence="4">SbcCD cleaves DNA hairpin structures. These structures can inhibit DNA replication and are intermediates in certain DNA recombination reactions. The complex acts as a 3'-&gt;5' double strand exonuclease that can open hairpins. It also has a 5' single-strand endonuclease activity.</text>
</comment>
<accession>A0A4P2VLS2</accession>
<evidence type="ECO:0000313" key="6">
    <source>
        <dbReference type="EMBL" id="BBH54296.1"/>
    </source>
</evidence>
<dbReference type="GO" id="GO:0006260">
    <property type="term" value="P:DNA replication"/>
    <property type="evidence" value="ECO:0007669"/>
    <property type="project" value="UniProtKB-KW"/>
</dbReference>
<dbReference type="SUPFAM" id="SSF56300">
    <property type="entry name" value="Metallo-dependent phosphatases"/>
    <property type="match status" value="1"/>
</dbReference>
<proteinExistence type="inferred from homology"/>
<feature type="domain" description="Calcineurin-like phosphoesterase" evidence="5">
    <location>
        <begin position="1"/>
        <end position="234"/>
    </location>
</feature>
<dbReference type="InterPro" id="IPR041796">
    <property type="entry name" value="Mre11_N"/>
</dbReference>
<dbReference type="RefSeq" id="WP_130611784.1">
    <property type="nucleotide sequence ID" value="NZ_AP019368.1"/>
</dbReference>
<dbReference type="PANTHER" id="PTHR30337:SF0">
    <property type="entry name" value="NUCLEASE SBCCD SUBUNIT D"/>
    <property type="match status" value="1"/>
</dbReference>
<dbReference type="PANTHER" id="PTHR30337">
    <property type="entry name" value="COMPONENT OF ATP-DEPENDENT DSDNA EXONUCLEASE"/>
    <property type="match status" value="1"/>
</dbReference>
<keyword evidence="2 4" id="KW-0378">Hydrolase</keyword>
<dbReference type="CDD" id="cd00840">
    <property type="entry name" value="MPP_Mre11_N"/>
    <property type="match status" value="1"/>
</dbReference>
<name>A0A4P2VLS2_FLUSA</name>
<keyword evidence="4" id="KW-0235">DNA replication</keyword>
<dbReference type="Pfam" id="PF00149">
    <property type="entry name" value="Metallophos"/>
    <property type="match status" value="1"/>
</dbReference>
<reference evidence="6 7" key="1">
    <citation type="submission" date="2018-12" db="EMBL/GenBank/DDBJ databases">
        <title>Rubrispira sanarue gen. nov., sp., nov., a member of the order Silvanigrellales, isolated from a brackish lake in Hamamatsu Japan.</title>
        <authorList>
            <person name="Maejima Y."/>
            <person name="Iino T."/>
            <person name="Muraguchi Y."/>
            <person name="Fukuda K."/>
            <person name="Nojiri H."/>
            <person name="Ohkuma M."/>
            <person name="Moriuchi R."/>
            <person name="Dohra H."/>
            <person name="Kimbara K."/>
            <person name="Shintani M."/>
        </authorList>
    </citation>
    <scope>NUCLEOTIDE SEQUENCE [LARGE SCALE GENOMIC DNA]</scope>
    <source>
        <strain evidence="6 7">RF1110005</strain>
    </source>
</reference>
<dbReference type="GO" id="GO:0008408">
    <property type="term" value="F:3'-5' exonuclease activity"/>
    <property type="evidence" value="ECO:0007669"/>
    <property type="project" value="InterPro"/>
</dbReference>
<dbReference type="Gene3D" id="3.60.21.10">
    <property type="match status" value="1"/>
</dbReference>
<organism evidence="6 7">
    <name type="scientific">Fluviispira sanaruensis</name>
    <dbReference type="NCBI Taxonomy" id="2493639"/>
    <lineage>
        <taxon>Bacteria</taxon>
        <taxon>Pseudomonadati</taxon>
        <taxon>Bdellovibrionota</taxon>
        <taxon>Oligoflexia</taxon>
        <taxon>Silvanigrellales</taxon>
        <taxon>Silvanigrellaceae</taxon>
        <taxon>Fluviispira</taxon>
    </lineage>
</organism>
<gene>
    <name evidence="4" type="primary">sbcD</name>
    <name evidence="6" type="ORF">JCM31447_27600</name>
</gene>
<comment type="similarity">
    <text evidence="4">Belongs to the SbcD family.</text>
</comment>
<evidence type="ECO:0000256" key="3">
    <source>
        <dbReference type="ARBA" id="ARBA00022839"/>
    </source>
</evidence>
<dbReference type="KEGG" id="sbf:JCM31447_27600"/>
<dbReference type="InterPro" id="IPR004843">
    <property type="entry name" value="Calcineurin-like_PHP"/>
</dbReference>
<evidence type="ECO:0000313" key="7">
    <source>
        <dbReference type="Proteomes" id="UP000291236"/>
    </source>
</evidence>
<dbReference type="NCBIfam" id="TIGR00619">
    <property type="entry name" value="sbcd"/>
    <property type="match status" value="1"/>
</dbReference>
<evidence type="ECO:0000256" key="1">
    <source>
        <dbReference type="ARBA" id="ARBA00022722"/>
    </source>
</evidence>
<dbReference type="GO" id="GO:0004519">
    <property type="term" value="F:endonuclease activity"/>
    <property type="evidence" value="ECO:0007669"/>
    <property type="project" value="UniProtKB-KW"/>
</dbReference>
<evidence type="ECO:0000256" key="4">
    <source>
        <dbReference type="RuleBase" id="RU363069"/>
    </source>
</evidence>
<dbReference type="OrthoDB" id="9773856at2"/>
<keyword evidence="1 4" id="KW-0540">Nuclease</keyword>
<dbReference type="AlphaFoldDB" id="A0A4P2VLS2"/>
<protein>
    <recommendedName>
        <fullName evidence="4">Nuclease SbcCD subunit D</fullName>
    </recommendedName>
</protein>
<evidence type="ECO:0000256" key="2">
    <source>
        <dbReference type="ARBA" id="ARBA00022801"/>
    </source>
</evidence>
<dbReference type="InterPro" id="IPR029052">
    <property type="entry name" value="Metallo-depent_PP-like"/>
</dbReference>
<dbReference type="GO" id="GO:0006310">
    <property type="term" value="P:DNA recombination"/>
    <property type="evidence" value="ECO:0007669"/>
    <property type="project" value="UniProtKB-KW"/>
</dbReference>
<dbReference type="InterPro" id="IPR050535">
    <property type="entry name" value="DNA_Repair-Maintenance_Comp"/>
</dbReference>
<keyword evidence="7" id="KW-1185">Reference proteome</keyword>
<dbReference type="Proteomes" id="UP000291236">
    <property type="component" value="Chromosome"/>
</dbReference>
<dbReference type="InterPro" id="IPR004593">
    <property type="entry name" value="SbcD"/>
</dbReference>
<evidence type="ECO:0000259" key="5">
    <source>
        <dbReference type="Pfam" id="PF00149"/>
    </source>
</evidence>
<sequence length="425" mass="48383">MKILHTSDWHLGASYEGVSREEDHKFFLNWLLNTLNEQKIDVLLIAGDIFDQTQPSSESLRSYYQFLLHISQSTTVKKVIVLGGNHDSPSRLDAPAELLKLLDVFVVGGMTNDLNNLEKYLCPIYSSDNKIEMIIAAVPYIHEFRLGVRTAFLSEKEIQADFKNKFSELYRNLADKAEEIAQNVPLIATGHLACTGSEKDDSPLEVHLVGTIGSLPSDIFDPRFCYVALGHVHRSYRVEKSNAYYSGSPIPLSVKESKTDRAVYVLNFNQRQTSPEVEKISVPVLRNIVEISGELEEVYVKIKQLKWTTPLPPFLTLQINVESFSIGIDFQIRKEIESYFAKKMDNNSTQDQFSISSFSKNIPIISQIKQYPIHKKQKANIFEHNKSLKELSVEDVFVKMCELKNQALDENLLTAFRSLISKDNK</sequence>
<keyword evidence="3 4" id="KW-0269">Exonuclease</keyword>
<dbReference type="EMBL" id="AP019368">
    <property type="protein sequence ID" value="BBH54296.1"/>
    <property type="molecule type" value="Genomic_DNA"/>
</dbReference>
<keyword evidence="4" id="KW-0255">Endonuclease</keyword>
<comment type="subunit">
    <text evidence="4">Heterodimer of SbcC and SbcD.</text>
</comment>
<keyword evidence="4" id="KW-0233">DNA recombination</keyword>